<sequence>MKGHREKISEYRRLSIYGFDMVKGGHNFYALMEFDVTDVRKELRALRSRGEGGSLFSFLLKAIGRCLHEQPEFNSMINVRRKTRFAEVDIDIPVEVMQNGVTYNKQYILRAINDKTIREIDEEIETAKSAVGEEKTYMSSRLGQRIFSRLPRFLVVFLFRQILKQHDLVKRFSGTVFVTSVSMVTNVPGYIIPYSGGPKAVSFALGPVVKKPVVRNDAVVIREIINITSIFNHDSVDGAPAARFINLLRKYIEQEYRNLL</sequence>
<evidence type="ECO:0000313" key="6">
    <source>
        <dbReference type="Proteomes" id="UP000192343"/>
    </source>
</evidence>
<dbReference type="PANTHER" id="PTHR43178">
    <property type="entry name" value="DIHYDROLIPOAMIDE ACETYLTRANSFERASE COMPONENT OF PYRUVATE DEHYDROGENASE COMPLEX"/>
    <property type="match status" value="1"/>
</dbReference>
<dbReference type="InterPro" id="IPR001078">
    <property type="entry name" value="2-oxoacid_DH_actylTfrase"/>
</dbReference>
<reference evidence="5 6" key="1">
    <citation type="submission" date="2017-03" db="EMBL/GenBank/DDBJ databases">
        <title>Draft Genome sequence of Marispirochaeta sp. strain JC444.</title>
        <authorList>
            <person name="Shivani Y."/>
            <person name="Subhash Y."/>
            <person name="Sasikala C."/>
            <person name="Ramana C."/>
        </authorList>
    </citation>
    <scope>NUCLEOTIDE SEQUENCE [LARGE SCALE GENOMIC DNA]</scope>
    <source>
        <strain evidence="5 6">JC444</strain>
    </source>
</reference>
<evidence type="ECO:0000313" key="5">
    <source>
        <dbReference type="EMBL" id="ORC36191.1"/>
    </source>
</evidence>
<name>A0A1Y1RZG6_9SPIO</name>
<dbReference type="STRING" id="1963862.B4O97_06265"/>
<evidence type="ECO:0000256" key="2">
    <source>
        <dbReference type="ARBA" id="ARBA00022679"/>
    </source>
</evidence>
<keyword evidence="3" id="KW-0012">Acyltransferase</keyword>
<dbReference type="InterPro" id="IPR023213">
    <property type="entry name" value="CAT-like_dom_sf"/>
</dbReference>
<dbReference type="Gene3D" id="3.30.559.10">
    <property type="entry name" value="Chloramphenicol acetyltransferase-like domain"/>
    <property type="match status" value="1"/>
</dbReference>
<organism evidence="5 6">
    <name type="scientific">Marispirochaeta aestuarii</name>
    <dbReference type="NCBI Taxonomy" id="1963862"/>
    <lineage>
        <taxon>Bacteria</taxon>
        <taxon>Pseudomonadati</taxon>
        <taxon>Spirochaetota</taxon>
        <taxon>Spirochaetia</taxon>
        <taxon>Spirochaetales</taxon>
        <taxon>Spirochaetaceae</taxon>
        <taxon>Marispirochaeta</taxon>
    </lineage>
</organism>
<dbReference type="GO" id="GO:0016407">
    <property type="term" value="F:acetyltransferase activity"/>
    <property type="evidence" value="ECO:0007669"/>
    <property type="project" value="TreeGrafter"/>
</dbReference>
<dbReference type="PANTHER" id="PTHR43178:SF5">
    <property type="entry name" value="LIPOAMIDE ACYLTRANSFERASE COMPONENT OF BRANCHED-CHAIN ALPHA-KETO ACID DEHYDROGENASE COMPLEX, MITOCHONDRIAL"/>
    <property type="match status" value="1"/>
</dbReference>
<keyword evidence="2" id="KW-0808">Transferase</keyword>
<evidence type="ECO:0000259" key="4">
    <source>
        <dbReference type="Pfam" id="PF00198"/>
    </source>
</evidence>
<feature type="domain" description="2-oxoacid dehydrogenase acyltransferase catalytic" evidence="4">
    <location>
        <begin position="202"/>
        <end position="255"/>
    </location>
</feature>
<comment type="caution">
    <text evidence="5">The sequence shown here is derived from an EMBL/GenBank/DDBJ whole genome shotgun (WGS) entry which is preliminary data.</text>
</comment>
<feature type="domain" description="2-oxoacid dehydrogenase acyltransferase catalytic" evidence="4">
    <location>
        <begin position="27"/>
        <end position="135"/>
    </location>
</feature>
<keyword evidence="6" id="KW-1185">Reference proteome</keyword>
<dbReference type="GO" id="GO:0031405">
    <property type="term" value="F:lipoic acid binding"/>
    <property type="evidence" value="ECO:0007669"/>
    <property type="project" value="TreeGrafter"/>
</dbReference>
<dbReference type="OrthoDB" id="9805770at2"/>
<evidence type="ECO:0000256" key="3">
    <source>
        <dbReference type="ARBA" id="ARBA00023315"/>
    </source>
</evidence>
<accession>A0A1Y1RZG6</accession>
<comment type="cofactor">
    <cofactor evidence="1">
        <name>(R)-lipoate</name>
        <dbReference type="ChEBI" id="CHEBI:83088"/>
    </cofactor>
</comment>
<dbReference type="EMBL" id="MWQY01000006">
    <property type="protein sequence ID" value="ORC36191.1"/>
    <property type="molecule type" value="Genomic_DNA"/>
</dbReference>
<proteinExistence type="predicted"/>
<dbReference type="InterPro" id="IPR050743">
    <property type="entry name" value="2-oxoacid_DH_E2_comp"/>
</dbReference>
<dbReference type="SUPFAM" id="SSF52777">
    <property type="entry name" value="CoA-dependent acyltransferases"/>
    <property type="match status" value="1"/>
</dbReference>
<dbReference type="Pfam" id="PF00198">
    <property type="entry name" value="2-oxoacid_dh"/>
    <property type="match status" value="2"/>
</dbReference>
<dbReference type="RefSeq" id="WP_083049283.1">
    <property type="nucleotide sequence ID" value="NZ_CAXXQO010000003.1"/>
</dbReference>
<evidence type="ECO:0000256" key="1">
    <source>
        <dbReference type="ARBA" id="ARBA00001938"/>
    </source>
</evidence>
<dbReference type="AlphaFoldDB" id="A0A1Y1RZG6"/>
<gene>
    <name evidence="5" type="ORF">B4O97_06265</name>
</gene>
<protein>
    <recommendedName>
        <fullName evidence="4">2-oxoacid dehydrogenase acyltransferase catalytic domain-containing protein</fullName>
    </recommendedName>
</protein>
<dbReference type="GO" id="GO:0005737">
    <property type="term" value="C:cytoplasm"/>
    <property type="evidence" value="ECO:0007669"/>
    <property type="project" value="TreeGrafter"/>
</dbReference>
<dbReference type="Proteomes" id="UP000192343">
    <property type="component" value="Unassembled WGS sequence"/>
</dbReference>